<feature type="transmembrane region" description="Helical" evidence="7">
    <location>
        <begin position="37"/>
        <end position="55"/>
    </location>
</feature>
<keyword evidence="9" id="KW-1185">Reference proteome</keyword>
<dbReference type="RefSeq" id="WP_219547143.1">
    <property type="nucleotide sequence ID" value="NZ_BAABFD010000005.1"/>
</dbReference>
<comment type="subcellular location">
    <subcellularLocation>
        <location evidence="1">Cell membrane</location>
        <topology evidence="1">Multi-pass membrane protein</topology>
    </subcellularLocation>
</comment>
<name>A0ABT4TDS6_9ACTN</name>
<evidence type="ECO:0000256" key="6">
    <source>
        <dbReference type="SAM" id="MobiDB-lite"/>
    </source>
</evidence>
<dbReference type="CDD" id="cd06581">
    <property type="entry name" value="TM_PBP1_LivM_like"/>
    <property type="match status" value="1"/>
</dbReference>
<evidence type="ECO:0000256" key="2">
    <source>
        <dbReference type="ARBA" id="ARBA00022475"/>
    </source>
</evidence>
<dbReference type="InterPro" id="IPR001851">
    <property type="entry name" value="ABC_transp_permease"/>
</dbReference>
<keyword evidence="4 7" id="KW-1133">Transmembrane helix</keyword>
<evidence type="ECO:0000256" key="7">
    <source>
        <dbReference type="SAM" id="Phobius"/>
    </source>
</evidence>
<feature type="transmembrane region" description="Helical" evidence="7">
    <location>
        <begin position="61"/>
        <end position="81"/>
    </location>
</feature>
<feature type="region of interest" description="Disordered" evidence="6">
    <location>
        <begin position="283"/>
        <end position="302"/>
    </location>
</feature>
<evidence type="ECO:0000256" key="5">
    <source>
        <dbReference type="ARBA" id="ARBA00023136"/>
    </source>
</evidence>
<evidence type="ECO:0000313" key="8">
    <source>
        <dbReference type="EMBL" id="MDA0647590.1"/>
    </source>
</evidence>
<sequence>MFDWLEPLQLFRLDTALILTLLVVSVHVTFRVGIMSLAPMGFAAVGGYTAALVSTKTELPFAVGLLAATLLAGAIGALFAPPVLRLRGIYMALGSLALAQAIVVLIRISDFTNGPNGIAGIPVEVKTEYLIIALAVAFLVLELGHRSHFGRAAKAVRLDERTAEGLGINVFRVRFVAFTAAGAIAGCAGALEAHRTMVISPDQYGFATLVIVFTYVLVGGNGHWAGPVLLTWGLTILRDLLQVAGGHWEDIVYGVLLVVVLLVAPNGLSDRSLYRGLRRRWRDRGNPPSPKIDEPAEKVASP</sequence>
<comment type="caution">
    <text evidence="8">The sequence shown here is derived from an EMBL/GenBank/DDBJ whole genome shotgun (WGS) entry which is preliminary data.</text>
</comment>
<dbReference type="EMBL" id="JAPNUD010000327">
    <property type="protein sequence ID" value="MDA0647590.1"/>
    <property type="molecule type" value="Genomic_DNA"/>
</dbReference>
<dbReference type="PANTHER" id="PTHR30482:SF10">
    <property type="entry name" value="HIGH-AFFINITY BRANCHED-CHAIN AMINO ACID TRANSPORT PROTEIN BRAE"/>
    <property type="match status" value="1"/>
</dbReference>
<evidence type="ECO:0000256" key="1">
    <source>
        <dbReference type="ARBA" id="ARBA00004651"/>
    </source>
</evidence>
<protein>
    <submittedName>
        <fullName evidence="8">Branched-chain amino acid ABC transporter permease</fullName>
    </submittedName>
</protein>
<dbReference type="Pfam" id="PF02653">
    <property type="entry name" value="BPD_transp_2"/>
    <property type="match status" value="1"/>
</dbReference>
<feature type="transmembrane region" description="Helical" evidence="7">
    <location>
        <begin position="204"/>
        <end position="224"/>
    </location>
</feature>
<evidence type="ECO:0000256" key="3">
    <source>
        <dbReference type="ARBA" id="ARBA00022692"/>
    </source>
</evidence>
<keyword evidence="5 7" id="KW-0472">Membrane</keyword>
<keyword evidence="3 7" id="KW-0812">Transmembrane</keyword>
<accession>A0ABT4TDS6</accession>
<feature type="transmembrane region" description="Helical" evidence="7">
    <location>
        <begin position="88"/>
        <end position="109"/>
    </location>
</feature>
<feature type="compositionally biased region" description="Basic and acidic residues" evidence="6">
    <location>
        <begin position="291"/>
        <end position="302"/>
    </location>
</feature>
<evidence type="ECO:0000256" key="4">
    <source>
        <dbReference type="ARBA" id="ARBA00022989"/>
    </source>
</evidence>
<keyword evidence="2" id="KW-1003">Cell membrane</keyword>
<organism evidence="8 9">
    <name type="scientific">Nonomuraea ferruginea</name>
    <dbReference type="NCBI Taxonomy" id="46174"/>
    <lineage>
        <taxon>Bacteria</taxon>
        <taxon>Bacillati</taxon>
        <taxon>Actinomycetota</taxon>
        <taxon>Actinomycetes</taxon>
        <taxon>Streptosporangiales</taxon>
        <taxon>Streptosporangiaceae</taxon>
        <taxon>Nonomuraea</taxon>
    </lineage>
</organism>
<dbReference type="Proteomes" id="UP001212498">
    <property type="component" value="Unassembled WGS sequence"/>
</dbReference>
<proteinExistence type="predicted"/>
<feature type="transmembrane region" description="Helical" evidence="7">
    <location>
        <begin position="129"/>
        <end position="145"/>
    </location>
</feature>
<reference evidence="8 9" key="1">
    <citation type="submission" date="2022-11" db="EMBL/GenBank/DDBJ databases">
        <title>Nonomuraea corallina sp. nov., a new species of the genus Nonomuraea isolated from sea side sediment in Thai sea.</title>
        <authorList>
            <person name="Ngamcharungchit C."/>
            <person name="Matsumoto A."/>
            <person name="Suriyachadkun C."/>
            <person name="Panbangred W."/>
            <person name="Inahashi Y."/>
            <person name="Intra B."/>
        </authorList>
    </citation>
    <scope>NUCLEOTIDE SEQUENCE [LARGE SCALE GENOMIC DNA]</scope>
    <source>
        <strain evidence="8 9">DSM 43553</strain>
    </source>
</reference>
<dbReference type="InterPro" id="IPR043428">
    <property type="entry name" value="LivM-like"/>
</dbReference>
<feature type="transmembrane region" description="Helical" evidence="7">
    <location>
        <begin position="251"/>
        <end position="269"/>
    </location>
</feature>
<evidence type="ECO:0000313" key="9">
    <source>
        <dbReference type="Proteomes" id="UP001212498"/>
    </source>
</evidence>
<gene>
    <name evidence="8" type="ORF">OUY24_43765</name>
</gene>
<feature type="transmembrane region" description="Helical" evidence="7">
    <location>
        <begin position="12"/>
        <end position="30"/>
    </location>
</feature>
<dbReference type="PANTHER" id="PTHR30482">
    <property type="entry name" value="HIGH-AFFINITY BRANCHED-CHAIN AMINO ACID TRANSPORT SYSTEM PERMEASE"/>
    <property type="match status" value="1"/>
</dbReference>